<dbReference type="AlphaFoldDB" id="A0A1F7WIQ3"/>
<name>A0A1F7WIQ3_9BACT</name>
<organism evidence="2 3">
    <name type="scientific">Candidatus Wallbacteria bacterium GWC2_49_35</name>
    <dbReference type="NCBI Taxonomy" id="1817813"/>
    <lineage>
        <taxon>Bacteria</taxon>
        <taxon>Candidatus Walliibacteriota</taxon>
    </lineage>
</organism>
<protein>
    <submittedName>
        <fullName evidence="2">Cytoplasmic protein</fullName>
    </submittedName>
</protein>
<dbReference type="Proteomes" id="UP000178735">
    <property type="component" value="Unassembled WGS sequence"/>
</dbReference>
<dbReference type="InterPro" id="IPR017087">
    <property type="entry name" value="UCP037004"/>
</dbReference>
<sequence length="323" mass="36366">MKSKFPVPEVILSRCIEFERCRYNGDVIHSEFVSSLKPFVNFITTCPECEIGLGVPRDPIRIVLVDKKPRLIQPSSGRDCTADMTGFTDKFIKSLKFVDGAILKAYSPSCGIKGVKIYPAAEKVASIDSGPGFFGAAVAEKLPDIALEDELRLTNFRIREHFLTKLFTIASFRQISARPSMKALVKFQADNKLMLMTYNQSKMREMGKIVANHSAKPVDEVFVNYEALLYKAFAKAPSYASNVNALMHAFGYFSDKLTAKEKAFFLDTLEKYRLEKGPLCIPVSLVKSMIARFENEYLDSQTYFAPYPEDLYLMSDTGKGRVK</sequence>
<evidence type="ECO:0000259" key="1">
    <source>
        <dbReference type="Pfam" id="PF08349"/>
    </source>
</evidence>
<dbReference type="InterPro" id="IPR007553">
    <property type="entry name" value="2-thiour_desulf"/>
</dbReference>
<evidence type="ECO:0000313" key="2">
    <source>
        <dbReference type="EMBL" id="OGM02447.1"/>
    </source>
</evidence>
<proteinExistence type="predicted"/>
<dbReference type="Pfam" id="PF08349">
    <property type="entry name" value="DUF1722"/>
    <property type="match status" value="1"/>
</dbReference>
<accession>A0A1F7WIQ3</accession>
<dbReference type="PANTHER" id="PTHR30087:SF0">
    <property type="entry name" value="INNER MEMBRANE PROTEIN"/>
    <property type="match status" value="1"/>
</dbReference>
<dbReference type="PANTHER" id="PTHR30087">
    <property type="entry name" value="INNER MEMBRANE PROTEIN"/>
    <property type="match status" value="1"/>
</dbReference>
<reference evidence="2 3" key="1">
    <citation type="journal article" date="2016" name="Nat. Commun.">
        <title>Thousands of microbial genomes shed light on interconnected biogeochemical processes in an aquifer system.</title>
        <authorList>
            <person name="Anantharaman K."/>
            <person name="Brown C.T."/>
            <person name="Hug L.A."/>
            <person name="Sharon I."/>
            <person name="Castelle C.J."/>
            <person name="Probst A.J."/>
            <person name="Thomas B.C."/>
            <person name="Singh A."/>
            <person name="Wilkins M.J."/>
            <person name="Karaoz U."/>
            <person name="Brodie E.L."/>
            <person name="Williams K.H."/>
            <person name="Hubbard S.S."/>
            <person name="Banfield J.F."/>
        </authorList>
    </citation>
    <scope>NUCLEOTIDE SEQUENCE [LARGE SCALE GENOMIC DNA]</scope>
</reference>
<dbReference type="PIRSF" id="PIRSF037004">
    <property type="entry name" value="UCP037004"/>
    <property type="match status" value="1"/>
</dbReference>
<dbReference type="EMBL" id="MGFH01000208">
    <property type="protein sequence ID" value="OGM02447.1"/>
    <property type="molecule type" value="Genomic_DNA"/>
</dbReference>
<evidence type="ECO:0000313" key="3">
    <source>
        <dbReference type="Proteomes" id="UP000178735"/>
    </source>
</evidence>
<dbReference type="STRING" id="1817813.A2008_13885"/>
<comment type="caution">
    <text evidence="2">The sequence shown here is derived from an EMBL/GenBank/DDBJ whole genome shotgun (WGS) entry which is preliminary data.</text>
</comment>
<gene>
    <name evidence="2" type="ORF">A2008_13885</name>
</gene>
<dbReference type="Pfam" id="PF04463">
    <property type="entry name" value="2-thiour_desulf"/>
    <property type="match status" value="1"/>
</dbReference>
<feature type="domain" description="DUF1722" evidence="1">
    <location>
        <begin position="192"/>
        <end position="308"/>
    </location>
</feature>
<dbReference type="InterPro" id="IPR013560">
    <property type="entry name" value="DUF1722"/>
</dbReference>